<dbReference type="STRING" id="1188229.GlitD10_2215"/>
<evidence type="ECO:0000313" key="2">
    <source>
        <dbReference type="EMBL" id="APB34545.1"/>
    </source>
</evidence>
<dbReference type="PANTHER" id="PTHR30344">
    <property type="entry name" value="6-PHOSPHOGLUCONOLACTONASE-RELATED"/>
    <property type="match status" value="1"/>
</dbReference>
<dbReference type="Gene3D" id="2.130.10.10">
    <property type="entry name" value="YVTN repeat-like/Quinoprotein amine dehydrogenase"/>
    <property type="match status" value="1"/>
</dbReference>
<accession>A0A1J0AF36</accession>
<evidence type="ECO:0000313" key="3">
    <source>
        <dbReference type="Proteomes" id="UP000180235"/>
    </source>
</evidence>
<dbReference type="PANTHER" id="PTHR30344:SF1">
    <property type="entry name" value="6-PHOSPHOGLUCONOLACTONASE"/>
    <property type="match status" value="1"/>
</dbReference>
<organism evidence="2 3">
    <name type="scientific">Gloeomargarita lithophora Alchichica-D10</name>
    <dbReference type="NCBI Taxonomy" id="1188229"/>
    <lineage>
        <taxon>Bacteria</taxon>
        <taxon>Bacillati</taxon>
        <taxon>Cyanobacteriota</taxon>
        <taxon>Cyanophyceae</taxon>
        <taxon>Gloeomargaritales</taxon>
        <taxon>Gloeomargaritaceae</taxon>
        <taxon>Gloeomargarita</taxon>
    </lineage>
</organism>
<dbReference type="EMBL" id="CP017675">
    <property type="protein sequence ID" value="APB34545.1"/>
    <property type="molecule type" value="Genomic_DNA"/>
</dbReference>
<reference evidence="2 3" key="1">
    <citation type="submission" date="2016-10" db="EMBL/GenBank/DDBJ databases">
        <title>Description of Gloeomargarita lithophora gen. nov., sp. nov., a thylakoid-bearing basal-branching cyanobacterium with intracellular carbonates, and proposal for Gloeomargaritales ord. nov.</title>
        <authorList>
            <person name="Moreira D."/>
            <person name="Tavera R."/>
            <person name="Benzerara K."/>
            <person name="Skouri-Panet F."/>
            <person name="Couradeau E."/>
            <person name="Gerard E."/>
            <person name="Loussert C."/>
            <person name="Novelo E."/>
            <person name="Zivanovic Y."/>
            <person name="Lopez-Garcia P."/>
        </authorList>
    </citation>
    <scope>NUCLEOTIDE SEQUENCE [LARGE SCALE GENOMIC DNA]</scope>
    <source>
        <strain evidence="2 3">D10</strain>
    </source>
</reference>
<dbReference type="SUPFAM" id="SSF82171">
    <property type="entry name" value="DPP6 N-terminal domain-like"/>
    <property type="match status" value="1"/>
</dbReference>
<dbReference type="GO" id="GO:0017057">
    <property type="term" value="F:6-phosphogluconolactonase activity"/>
    <property type="evidence" value="ECO:0007669"/>
    <property type="project" value="TreeGrafter"/>
</dbReference>
<gene>
    <name evidence="2" type="ORF">GlitD10_2215</name>
</gene>
<dbReference type="InterPro" id="IPR050282">
    <property type="entry name" value="Cycloisomerase_2"/>
</dbReference>
<keyword evidence="3" id="KW-1185">Reference proteome</keyword>
<sequence length="466" mass="51318">MRRMKLKWLKFLLWAVLGVFLILTGYGLLQLIEPVGIAPIAQSNQPPDFRGRALLVASDADMVATAYADARLHRIAGVEDTLTLVELPLDAPKPRVASVQVSNSVMSWPQNIAVSPKGQWVYVSEVRSRPADGIQALESINQMPPGERITVVNIANLQQPEILQTLVVGRNPKTLSISPDGKFLAVISEEPDRELAIFQIQPDGTLGERDNFAIAKDFSRSAVPGSVVWHPSGRFLAITTTSDGSEGSYRSFVAFYKVIQNNKGIQLELYERPLMVGNHLSNGCFSADGQFFLVPDLKWRMYGLRALNYLLNPKGELISIRFAPETGEPPTVVSRTEVGLGSEGFSLSPDNTLIVTVNLRRTYLSTLPPVWRGKPFSSLSLVKFDRTSGQLTTVSEYGFEGLLPEQVTFDTTGKSLAVVIYHDREANPKTGAIEFWNVISGDNPQLEQSGYRIDVVRGAHDIVVVP</sequence>
<dbReference type="KEGG" id="glt:GlitD10_2215"/>
<dbReference type="OrthoDB" id="916694at2"/>
<name>A0A1J0AF36_9CYAN</name>
<dbReference type="Pfam" id="PF10282">
    <property type="entry name" value="Lactonase"/>
    <property type="match status" value="1"/>
</dbReference>
<dbReference type="AlphaFoldDB" id="A0A1J0AF36"/>
<dbReference type="InterPro" id="IPR019405">
    <property type="entry name" value="Lactonase_7-beta_prop"/>
</dbReference>
<dbReference type="InterPro" id="IPR015943">
    <property type="entry name" value="WD40/YVTN_repeat-like_dom_sf"/>
</dbReference>
<proteinExistence type="inferred from homology"/>
<dbReference type="Proteomes" id="UP000180235">
    <property type="component" value="Chromosome"/>
</dbReference>
<protein>
    <submittedName>
        <fullName evidence="2">Uncharacterized protein</fullName>
    </submittedName>
</protein>
<evidence type="ECO:0000256" key="1">
    <source>
        <dbReference type="ARBA" id="ARBA00005564"/>
    </source>
</evidence>
<comment type="similarity">
    <text evidence="1">Belongs to the cycloisomerase 2 family.</text>
</comment>